<dbReference type="Pfam" id="PF12961">
    <property type="entry name" value="DUF3850"/>
    <property type="match status" value="1"/>
</dbReference>
<organism evidence="2 3">
    <name type="scientific">Sporosarcina globispora</name>
    <name type="common">Bacillus globisporus</name>
    <dbReference type="NCBI Taxonomy" id="1459"/>
    <lineage>
        <taxon>Bacteria</taxon>
        <taxon>Bacillati</taxon>
        <taxon>Bacillota</taxon>
        <taxon>Bacilli</taxon>
        <taxon>Bacillales</taxon>
        <taxon>Caryophanaceae</taxon>
        <taxon>Sporosarcina</taxon>
    </lineage>
</organism>
<keyword evidence="3" id="KW-1185">Reference proteome</keyword>
<dbReference type="PATRIC" id="fig|1459.3.peg.2594"/>
<accession>A0A0M0GCM3</accession>
<protein>
    <submittedName>
        <fullName evidence="2">RNA-binding protein</fullName>
    </submittedName>
</protein>
<dbReference type="RefSeq" id="WP_422785191.1">
    <property type="nucleotide sequence ID" value="NZ_LGUF01000007.1"/>
</dbReference>
<evidence type="ECO:0000313" key="3">
    <source>
        <dbReference type="Proteomes" id="UP000037109"/>
    </source>
</evidence>
<comment type="caution">
    <text evidence="2">The sequence shown here is derived from an EMBL/GenBank/DDBJ whole genome shotgun (WGS) entry which is preliminary data.</text>
</comment>
<dbReference type="STRING" id="1459.AF332_12025"/>
<gene>
    <name evidence="2" type="ORF">AF332_12025</name>
</gene>
<reference evidence="3" key="1">
    <citation type="submission" date="2015-07" db="EMBL/GenBank/DDBJ databases">
        <title>Fjat-10036 dsm4.</title>
        <authorList>
            <person name="Liu B."/>
            <person name="Wang J."/>
            <person name="Zhu Y."/>
            <person name="Liu G."/>
            <person name="Chen Q."/>
            <person name="Chen Z."/>
            <person name="Lan J."/>
            <person name="Che J."/>
            <person name="Ge C."/>
            <person name="Shi H."/>
            <person name="Pan Z."/>
            <person name="Liu X."/>
        </authorList>
    </citation>
    <scope>NUCLEOTIDE SEQUENCE [LARGE SCALE GENOMIC DNA]</scope>
    <source>
        <strain evidence="3">DSM 4</strain>
    </source>
</reference>
<feature type="domain" description="DUF3850" evidence="1">
    <location>
        <begin position="8"/>
        <end position="80"/>
    </location>
</feature>
<sequence length="81" mass="9703">MIILAKRHELKILPEYYNEVYRGVKTFEIRKNDRDFKVGDTLVIKEYFPNSESFSGRFIEKKITYITDYAQNENYVVMAIV</sequence>
<dbReference type="Gene3D" id="2.30.130.30">
    <property type="entry name" value="Hypothetical protein"/>
    <property type="match status" value="1"/>
</dbReference>
<dbReference type="AlphaFoldDB" id="A0A0M0GCM3"/>
<name>A0A0M0GCM3_SPOGL</name>
<dbReference type="SUPFAM" id="SSF88697">
    <property type="entry name" value="PUA domain-like"/>
    <property type="match status" value="1"/>
</dbReference>
<dbReference type="Proteomes" id="UP000037109">
    <property type="component" value="Unassembled WGS sequence"/>
</dbReference>
<dbReference type="EMBL" id="LGUF01000007">
    <property type="protein sequence ID" value="KON87483.1"/>
    <property type="molecule type" value="Genomic_DNA"/>
</dbReference>
<dbReference type="InterPro" id="IPR015947">
    <property type="entry name" value="PUA-like_sf"/>
</dbReference>
<proteinExistence type="predicted"/>
<evidence type="ECO:0000259" key="1">
    <source>
        <dbReference type="Pfam" id="PF12961"/>
    </source>
</evidence>
<evidence type="ECO:0000313" key="2">
    <source>
        <dbReference type="EMBL" id="KON87483.1"/>
    </source>
</evidence>
<dbReference type="InterPro" id="IPR039440">
    <property type="entry name" value="DUF3850"/>
</dbReference>